<feature type="domain" description="NADH:quinone oxidoreductase/Mrp antiporter transmembrane" evidence="7">
    <location>
        <begin position="139"/>
        <end position="428"/>
    </location>
</feature>
<evidence type="ECO:0000259" key="7">
    <source>
        <dbReference type="Pfam" id="PF00361"/>
    </source>
</evidence>
<gene>
    <name evidence="9" type="ORF">DSO09_01330</name>
    <name evidence="8" type="ORF">EF809_02910</name>
</gene>
<feature type="transmembrane region" description="Helical" evidence="6">
    <location>
        <begin position="6"/>
        <end position="29"/>
    </location>
</feature>
<dbReference type="Proteomes" id="UP000317265">
    <property type="component" value="Unassembled WGS sequence"/>
</dbReference>
<comment type="caution">
    <text evidence="9">The sequence shown here is derived from an EMBL/GenBank/DDBJ whole genome shotgun (WGS) entry which is preliminary data.</text>
</comment>
<evidence type="ECO:0000256" key="5">
    <source>
        <dbReference type="ARBA" id="ARBA00023136"/>
    </source>
</evidence>
<dbReference type="EMBL" id="RXIH01000025">
    <property type="protein sequence ID" value="RZN56339.1"/>
    <property type="molecule type" value="Genomic_DNA"/>
</dbReference>
<feature type="transmembrane region" description="Helical" evidence="6">
    <location>
        <begin position="461"/>
        <end position="480"/>
    </location>
</feature>
<protein>
    <recommendedName>
        <fullName evidence="7">NADH:quinone oxidoreductase/Mrp antiporter transmembrane domain-containing protein</fullName>
    </recommendedName>
</protein>
<feature type="transmembrane region" description="Helical" evidence="6">
    <location>
        <begin position="218"/>
        <end position="240"/>
    </location>
</feature>
<feature type="transmembrane region" description="Helical" evidence="6">
    <location>
        <begin position="287"/>
        <end position="305"/>
    </location>
</feature>
<feature type="transmembrane region" description="Helical" evidence="6">
    <location>
        <begin position="312"/>
        <end position="330"/>
    </location>
</feature>
<feature type="transmembrane region" description="Helical" evidence="6">
    <location>
        <begin position="36"/>
        <end position="55"/>
    </location>
</feature>
<dbReference type="PANTHER" id="PTHR42703">
    <property type="entry name" value="NADH DEHYDROGENASE"/>
    <property type="match status" value="1"/>
</dbReference>
<organism evidence="9 11">
    <name type="scientific">Thermoproteota archaeon</name>
    <dbReference type="NCBI Taxonomy" id="2056631"/>
    <lineage>
        <taxon>Archaea</taxon>
        <taxon>Thermoproteota</taxon>
    </lineage>
</organism>
<evidence type="ECO:0000313" key="10">
    <source>
        <dbReference type="Proteomes" id="UP000316080"/>
    </source>
</evidence>
<keyword evidence="2" id="KW-1003">Cell membrane</keyword>
<keyword evidence="5 6" id="KW-0472">Membrane</keyword>
<dbReference type="PANTHER" id="PTHR42703:SF1">
    <property type="entry name" value="NA(+)_H(+) ANTIPORTER SUBUNIT D1"/>
    <property type="match status" value="1"/>
</dbReference>
<evidence type="ECO:0000256" key="2">
    <source>
        <dbReference type="ARBA" id="ARBA00022475"/>
    </source>
</evidence>
<dbReference type="InterPro" id="IPR050586">
    <property type="entry name" value="CPA3_Na-H_Antiporter_D"/>
</dbReference>
<sequence length="498" mass="54255">MIESISNLWSIPLLVIIPMLTAIIVNFLYDKAIKPIAISSAIIILIISIISPYGYHWFCGHPALNPETLTFTFNPNIFGYKLSLEFIFGPLQHIMIFISSLILLFCVILSTIGLTKHQGPYIALLFLLFMSSAIVIMVNDLYHLWIAVEIGSLIVVGIAAASGTSISHKAALKYGLFSAISGAGLAVSLALVLGLTGFSNISDAIMYLKQFGIGEMSTVLYIAFGFFVLSWMYAGGLAPIHPLKSEVYGASYPHGTALLQAQSKLMLVAIGIIMLRLFGMLPFVKEVMIFLSVITMMIGVIMALIQIDFRWIIAYLIISHSGFVTLGIGLGTQEGLIGGIFQAVNDIIYMTILLLCCEALFYFGGKTSTKEAYDIAKKSPFIATATILGAIAASGIPPFNGFQSEIILIQACLKEGLPEIAVLILMVSVTTFIALLRGIYRIFLKPPELQDQDNSNVDLPKVLIIGIIIFIILSIIIGIYPDIVLRFIIPVVKEVLSI</sequence>
<keyword evidence="3 6" id="KW-0812">Transmembrane</keyword>
<reference evidence="8 10" key="2">
    <citation type="journal article" date="2019" name="Nat. Microbiol.">
        <title>Wide diversity of methane and short-chain alkane metabolisms in uncultured archaea.</title>
        <authorList>
            <person name="Borrel G."/>
            <person name="Adam P.S."/>
            <person name="McKay L.J."/>
            <person name="Chen L.X."/>
            <person name="Sierra-Garcia I.N."/>
            <person name="Sieber C.M."/>
            <person name="Letourneur Q."/>
            <person name="Ghozlane A."/>
            <person name="Andersen G.L."/>
            <person name="Li W.J."/>
            <person name="Hallam S.J."/>
            <person name="Muyzer G."/>
            <person name="de Oliveira V.M."/>
            <person name="Inskeep W.P."/>
            <person name="Banfield J.F."/>
            <person name="Gribaldo S."/>
        </authorList>
    </citation>
    <scope>NUCLEOTIDE SEQUENCE [LARGE SCALE GENOMIC DNA]</scope>
    <source>
        <strain evidence="8">Verst-YHS</strain>
    </source>
</reference>
<feature type="transmembrane region" description="Helical" evidence="6">
    <location>
        <begin position="144"/>
        <end position="162"/>
    </location>
</feature>
<evidence type="ECO:0000313" key="11">
    <source>
        <dbReference type="Proteomes" id="UP000317265"/>
    </source>
</evidence>
<dbReference type="GO" id="GO:0005886">
    <property type="term" value="C:plasma membrane"/>
    <property type="evidence" value="ECO:0007669"/>
    <property type="project" value="UniProtKB-SubCell"/>
</dbReference>
<dbReference type="Pfam" id="PF00361">
    <property type="entry name" value="Proton_antipo_M"/>
    <property type="match status" value="1"/>
</dbReference>
<reference evidence="9 11" key="1">
    <citation type="journal article" date="2019" name="Nat. Microbiol.">
        <title>Expanding anaerobic alkane metabolism in the domain of Archaea.</title>
        <authorList>
            <person name="Wang Y."/>
            <person name="Wegener G."/>
            <person name="Hou J."/>
            <person name="Wang F."/>
            <person name="Xiao X."/>
        </authorList>
    </citation>
    <scope>NUCLEOTIDE SEQUENCE [LARGE SCALE GENOMIC DNA]</scope>
    <source>
        <strain evidence="9">WYZ-LMO11</strain>
    </source>
</reference>
<feature type="transmembrane region" description="Helical" evidence="6">
    <location>
        <begin position="336"/>
        <end position="361"/>
    </location>
</feature>
<evidence type="ECO:0000256" key="3">
    <source>
        <dbReference type="ARBA" id="ARBA00022692"/>
    </source>
</evidence>
<proteinExistence type="predicted"/>
<name>A0A523BGD8_9CREN</name>
<evidence type="ECO:0000256" key="6">
    <source>
        <dbReference type="SAM" id="Phobius"/>
    </source>
</evidence>
<dbReference type="Proteomes" id="UP000316080">
    <property type="component" value="Unassembled WGS sequence"/>
</dbReference>
<comment type="subcellular location">
    <subcellularLocation>
        <location evidence="1">Cell membrane</location>
        <topology evidence="1">Multi-pass membrane protein</topology>
    </subcellularLocation>
</comment>
<feature type="transmembrane region" description="Helical" evidence="6">
    <location>
        <begin position="420"/>
        <end position="440"/>
    </location>
</feature>
<dbReference type="AlphaFoldDB" id="A0A523BGD8"/>
<dbReference type="InterPro" id="IPR001750">
    <property type="entry name" value="ND/Mrp_TM"/>
</dbReference>
<feature type="transmembrane region" description="Helical" evidence="6">
    <location>
        <begin position="94"/>
        <end position="114"/>
    </location>
</feature>
<evidence type="ECO:0000256" key="1">
    <source>
        <dbReference type="ARBA" id="ARBA00004651"/>
    </source>
</evidence>
<evidence type="ECO:0000313" key="9">
    <source>
        <dbReference type="EMBL" id="TDA39998.1"/>
    </source>
</evidence>
<feature type="transmembrane region" description="Helical" evidence="6">
    <location>
        <begin position="121"/>
        <end position="138"/>
    </location>
</feature>
<feature type="transmembrane region" description="Helical" evidence="6">
    <location>
        <begin position="381"/>
        <end position="400"/>
    </location>
</feature>
<evidence type="ECO:0000313" key="8">
    <source>
        <dbReference type="EMBL" id="RZN56339.1"/>
    </source>
</evidence>
<dbReference type="EMBL" id="QNVI01000016">
    <property type="protein sequence ID" value="TDA39998.1"/>
    <property type="molecule type" value="Genomic_DNA"/>
</dbReference>
<feature type="transmembrane region" description="Helical" evidence="6">
    <location>
        <begin position="261"/>
        <end position="281"/>
    </location>
</feature>
<feature type="transmembrane region" description="Helical" evidence="6">
    <location>
        <begin position="174"/>
        <end position="198"/>
    </location>
</feature>
<accession>A0A523BGD8</accession>
<evidence type="ECO:0000256" key="4">
    <source>
        <dbReference type="ARBA" id="ARBA00022989"/>
    </source>
</evidence>
<keyword evidence="4 6" id="KW-1133">Transmembrane helix</keyword>